<gene>
    <name evidence="3" type="ORF">J2Z44_003388</name>
</gene>
<organism evidence="3 4">
    <name type="scientific">Clostridium punense</name>
    <dbReference type="NCBI Taxonomy" id="1054297"/>
    <lineage>
        <taxon>Bacteria</taxon>
        <taxon>Bacillati</taxon>
        <taxon>Bacillota</taxon>
        <taxon>Clostridia</taxon>
        <taxon>Eubacteriales</taxon>
        <taxon>Clostridiaceae</taxon>
        <taxon>Clostridium</taxon>
    </lineage>
</organism>
<dbReference type="InterPro" id="IPR025642">
    <property type="entry name" value="DUF4342"/>
</dbReference>
<sequence length="208" mass="23601">MSEITLEKIDIIRERANLSYSDAKELLEKCNGDVVDALIYHEKMKETDKDEKSFMNDVSMTVDEFIAWLKDVVKKGNVTRIKVKKDEKTLVDIPVNAGLAIGLVALLQPILLMVGAAAAIITKLQIEITKEDGSVEVVNKIIKSVFTETKEKANDMAQDIKDKFNNKTDNHSNCNTDSKENEVNTFTYTVKFEEEEKKEEPKEEPKEE</sequence>
<keyword evidence="1" id="KW-0812">Transmembrane</keyword>
<accession>A0ABS4K8R9</accession>
<keyword evidence="1" id="KW-1133">Transmembrane helix</keyword>
<name>A0ABS4K8R9_9CLOT</name>
<dbReference type="Gene3D" id="1.10.8.10">
    <property type="entry name" value="DNA helicase RuvA subunit, C-terminal domain"/>
    <property type="match status" value="1"/>
</dbReference>
<feature type="domain" description="DUF4342" evidence="2">
    <location>
        <begin position="52"/>
        <end position="130"/>
    </location>
</feature>
<evidence type="ECO:0000313" key="4">
    <source>
        <dbReference type="Proteomes" id="UP001519308"/>
    </source>
</evidence>
<dbReference type="SUPFAM" id="SSF46934">
    <property type="entry name" value="UBA-like"/>
    <property type="match status" value="1"/>
</dbReference>
<feature type="transmembrane region" description="Helical" evidence="1">
    <location>
        <begin position="97"/>
        <end position="121"/>
    </location>
</feature>
<dbReference type="CDD" id="cd14360">
    <property type="entry name" value="UBA_NAC_like_bac"/>
    <property type="match status" value="1"/>
</dbReference>
<keyword evidence="1" id="KW-0472">Membrane</keyword>
<dbReference type="EMBL" id="JAGGLL010000031">
    <property type="protein sequence ID" value="MBP2023551.1"/>
    <property type="molecule type" value="Genomic_DNA"/>
</dbReference>
<evidence type="ECO:0000256" key="1">
    <source>
        <dbReference type="SAM" id="Phobius"/>
    </source>
</evidence>
<dbReference type="Pfam" id="PF14242">
    <property type="entry name" value="DUF4342"/>
    <property type="match status" value="1"/>
</dbReference>
<keyword evidence="4" id="KW-1185">Reference proteome</keyword>
<comment type="caution">
    <text evidence="3">The sequence shown here is derived from an EMBL/GenBank/DDBJ whole genome shotgun (WGS) entry which is preliminary data.</text>
</comment>
<proteinExistence type="predicted"/>
<dbReference type="InterPro" id="IPR009060">
    <property type="entry name" value="UBA-like_sf"/>
</dbReference>
<reference evidence="3 4" key="1">
    <citation type="submission" date="2021-03" db="EMBL/GenBank/DDBJ databases">
        <title>Genomic Encyclopedia of Type Strains, Phase IV (KMG-IV): sequencing the most valuable type-strain genomes for metagenomic binning, comparative biology and taxonomic classification.</title>
        <authorList>
            <person name="Goeker M."/>
        </authorList>
    </citation>
    <scope>NUCLEOTIDE SEQUENCE [LARGE SCALE GENOMIC DNA]</scope>
    <source>
        <strain evidence="3 4">DSM 28650</strain>
    </source>
</reference>
<dbReference type="Proteomes" id="UP001519308">
    <property type="component" value="Unassembled WGS sequence"/>
</dbReference>
<dbReference type="RefSeq" id="WP_021283180.1">
    <property type="nucleotide sequence ID" value="NZ_JAGGLL010000031.1"/>
</dbReference>
<protein>
    <submittedName>
        <fullName evidence="3">Uncharacterized membrane-anchored protein YhcB (DUF1043 family)</fullName>
    </submittedName>
</protein>
<evidence type="ECO:0000313" key="3">
    <source>
        <dbReference type="EMBL" id="MBP2023551.1"/>
    </source>
</evidence>
<evidence type="ECO:0000259" key="2">
    <source>
        <dbReference type="Pfam" id="PF14242"/>
    </source>
</evidence>